<feature type="compositionally biased region" description="Polar residues" evidence="1">
    <location>
        <begin position="72"/>
        <end position="83"/>
    </location>
</feature>
<reference evidence="2" key="1">
    <citation type="journal article" date="2014" name="Nucleic Acids Res.">
        <title>The evolutionary dynamics of variant antigen genes in Babesia reveal a history of genomic innovation underlying host-parasite interaction.</title>
        <authorList>
            <person name="Jackson A.P."/>
            <person name="Otto T.D."/>
            <person name="Darby A."/>
            <person name="Ramaprasad A."/>
            <person name="Xia D."/>
            <person name="Echaide I.E."/>
            <person name="Farber M."/>
            <person name="Gahlot S."/>
            <person name="Gamble J."/>
            <person name="Gupta D."/>
            <person name="Gupta Y."/>
            <person name="Jackson L."/>
            <person name="Malandrin L."/>
            <person name="Malas T.B."/>
            <person name="Moussa E."/>
            <person name="Nair M."/>
            <person name="Reid A.J."/>
            <person name="Sanders M."/>
            <person name="Sharma J."/>
            <person name="Tracey A."/>
            <person name="Quail M.A."/>
            <person name="Weir W."/>
            <person name="Wastling J.M."/>
            <person name="Hall N."/>
            <person name="Willadsen P."/>
            <person name="Lingelbach K."/>
            <person name="Shiels B."/>
            <person name="Tait A."/>
            <person name="Berriman M."/>
            <person name="Allred D.R."/>
            <person name="Pain A."/>
        </authorList>
    </citation>
    <scope>NUCLEOTIDE SEQUENCE</scope>
    <source>
        <strain evidence="2">1802A</strain>
    </source>
</reference>
<protein>
    <submittedName>
        <fullName evidence="2">Uncharacterized protein</fullName>
    </submittedName>
</protein>
<feature type="region of interest" description="Disordered" evidence="1">
    <location>
        <begin position="130"/>
        <end position="156"/>
    </location>
</feature>
<dbReference type="EMBL" id="JAHBMH010000003">
    <property type="protein sequence ID" value="KAK1940294.1"/>
    <property type="molecule type" value="Genomic_DNA"/>
</dbReference>
<feature type="region of interest" description="Disordered" evidence="1">
    <location>
        <begin position="72"/>
        <end position="98"/>
    </location>
</feature>
<keyword evidence="3" id="KW-1185">Reference proteome</keyword>
<reference evidence="2" key="2">
    <citation type="submission" date="2021-05" db="EMBL/GenBank/DDBJ databases">
        <authorList>
            <person name="Pain A."/>
        </authorList>
    </citation>
    <scope>NUCLEOTIDE SEQUENCE</scope>
    <source>
        <strain evidence="2">1802A</strain>
    </source>
</reference>
<comment type="caution">
    <text evidence="2">The sequence shown here is derived from an EMBL/GenBank/DDBJ whole genome shotgun (WGS) entry which is preliminary data.</text>
</comment>
<feature type="compositionally biased region" description="Basic and acidic residues" evidence="1">
    <location>
        <begin position="89"/>
        <end position="98"/>
    </location>
</feature>
<sequence length="606" mass="67996">MSVSQCDFLFGSDPSVCSRSCVIKRLHLATRGVGDNRSLLRALAKCRDTRRYITEGSKVLVHREVVTCVNAKSPTSRQDSSTGLAEASAAEHSDGLDIANERTDTISSAISDHIGTDECNYRINLTTLDESQDGPLDSSSSRDGTPFGRLSSTRTSKSEPSMWSRLLTYEHFQASIFRSCSTTLDRKPSMVRSRTQDAAEGSIEYIVVKCEPSGGYIDESTVVYADDRLPVLRRVDLLWDVESDLHAARCVQHFLGDRHANTLKKDMLRRQDQLYGPFHVDHYAVGDPPSSGRVRKTIFLNRTEQDSGGLYDDNNDGSGDVNALTSLFIQNLFKYALSEALSSEFRVFYPGQAMTVRDLKIFVAATSPCNRPGIITPSTEVYIGVDTVGECASVTVAPLRDTLPTTYEYNLMKDCVEPFFRRHRNRTFHVHDVFMFGGVQFRLVGMESHTECVQLLDIVYPFRQHERCGRVGSRSIIHVDDPVDPQLTDMLTTGQLRHLRRCAPNQRELLLCKFASQLDAESMARLYSIDCSATQSMRSEDIEKLYESLRLMKNPECSDGIQQYNIRDCSIATDTHDSITFDDICTVCYDAIDQDSVNVIYTYKCG</sequence>
<evidence type="ECO:0000313" key="3">
    <source>
        <dbReference type="Proteomes" id="UP001195914"/>
    </source>
</evidence>
<feature type="non-terminal residue" evidence="2">
    <location>
        <position position="606"/>
    </location>
</feature>
<dbReference type="Gene3D" id="3.10.330.10">
    <property type="match status" value="1"/>
</dbReference>
<gene>
    <name evidence="2" type="ORF">X943_001598</name>
</gene>
<evidence type="ECO:0000256" key="1">
    <source>
        <dbReference type="SAM" id="MobiDB-lite"/>
    </source>
</evidence>
<dbReference type="AlphaFoldDB" id="A0AAD9GKV6"/>
<organism evidence="2 3">
    <name type="scientific">Babesia divergens</name>
    <dbReference type="NCBI Taxonomy" id="32595"/>
    <lineage>
        <taxon>Eukaryota</taxon>
        <taxon>Sar</taxon>
        <taxon>Alveolata</taxon>
        <taxon>Apicomplexa</taxon>
        <taxon>Aconoidasida</taxon>
        <taxon>Piroplasmida</taxon>
        <taxon>Babesiidae</taxon>
        <taxon>Babesia</taxon>
    </lineage>
</organism>
<name>A0AAD9GKV6_BABDI</name>
<evidence type="ECO:0000313" key="2">
    <source>
        <dbReference type="EMBL" id="KAK1940294.1"/>
    </source>
</evidence>
<dbReference type="Proteomes" id="UP001195914">
    <property type="component" value="Unassembled WGS sequence"/>
</dbReference>
<proteinExistence type="predicted"/>
<accession>A0AAD9GKV6</accession>